<evidence type="ECO:0008006" key="3">
    <source>
        <dbReference type="Google" id="ProtNLM"/>
    </source>
</evidence>
<gene>
    <name evidence="1" type="ORF">HRI_002748100</name>
</gene>
<dbReference type="OrthoDB" id="999247at2759"/>
<dbReference type="CDD" id="cd09272">
    <property type="entry name" value="RNase_HI_RT_Ty1"/>
    <property type="match status" value="1"/>
</dbReference>
<protein>
    <recommendedName>
        <fullName evidence="3">Retrovirus-related Pol polyprotein from transposon TNT 1-94</fullName>
    </recommendedName>
</protein>
<dbReference type="AlphaFoldDB" id="A0A9W7IAB4"/>
<proteinExistence type="predicted"/>
<dbReference type="EMBL" id="BSYR01000024">
    <property type="protein sequence ID" value="GMI90788.1"/>
    <property type="molecule type" value="Genomic_DNA"/>
</dbReference>
<evidence type="ECO:0000313" key="1">
    <source>
        <dbReference type="EMBL" id="GMI90788.1"/>
    </source>
</evidence>
<name>A0A9W7IAB4_HIBTR</name>
<reference evidence="1" key="1">
    <citation type="submission" date="2023-05" db="EMBL/GenBank/DDBJ databases">
        <title>Genome and transcriptome analyses reveal genes involved in the formation of fine ridges on petal epidermal cells in Hibiscus trionum.</title>
        <authorList>
            <person name="Koshimizu S."/>
            <person name="Masuda S."/>
            <person name="Ishii T."/>
            <person name="Shirasu K."/>
            <person name="Hoshino A."/>
            <person name="Arita M."/>
        </authorList>
    </citation>
    <scope>NUCLEOTIDE SEQUENCE</scope>
    <source>
        <strain evidence="1">Hamamatsu line</strain>
    </source>
</reference>
<sequence length="226" mass="25626">MTKVPYANAVGSLMYAMVCTQPDISQAVGVVSMYMHDPGKGHWQAVKWILQYLQQTVDVGLVFEQGETLGQFVVGHVDSDYAGDLDMRRSTTRYLFTLAKAPVNWRSTLQSTMTFSTTEAKYMAVVEAVKEAIWLNGLLEDLGVVQSHISLYCDRKSAIHLAKNQVYHSRTKHIDVRYHFVREIFEEEKVLLQKIVTAENPADMLINVVTSIKFNHCLNLINILQV</sequence>
<dbReference type="PANTHER" id="PTHR11439:SF467">
    <property type="entry name" value="INTEGRASE CATALYTIC DOMAIN-CONTAINING PROTEIN"/>
    <property type="match status" value="1"/>
</dbReference>
<dbReference type="Proteomes" id="UP001165190">
    <property type="component" value="Unassembled WGS sequence"/>
</dbReference>
<accession>A0A9W7IAB4</accession>
<organism evidence="1 2">
    <name type="scientific">Hibiscus trionum</name>
    <name type="common">Flower of an hour</name>
    <dbReference type="NCBI Taxonomy" id="183268"/>
    <lineage>
        <taxon>Eukaryota</taxon>
        <taxon>Viridiplantae</taxon>
        <taxon>Streptophyta</taxon>
        <taxon>Embryophyta</taxon>
        <taxon>Tracheophyta</taxon>
        <taxon>Spermatophyta</taxon>
        <taxon>Magnoliopsida</taxon>
        <taxon>eudicotyledons</taxon>
        <taxon>Gunneridae</taxon>
        <taxon>Pentapetalae</taxon>
        <taxon>rosids</taxon>
        <taxon>malvids</taxon>
        <taxon>Malvales</taxon>
        <taxon>Malvaceae</taxon>
        <taxon>Malvoideae</taxon>
        <taxon>Hibiscus</taxon>
    </lineage>
</organism>
<dbReference type="PANTHER" id="PTHR11439">
    <property type="entry name" value="GAG-POL-RELATED RETROTRANSPOSON"/>
    <property type="match status" value="1"/>
</dbReference>
<comment type="caution">
    <text evidence="1">The sequence shown here is derived from an EMBL/GenBank/DDBJ whole genome shotgun (WGS) entry which is preliminary data.</text>
</comment>
<evidence type="ECO:0000313" key="2">
    <source>
        <dbReference type="Proteomes" id="UP001165190"/>
    </source>
</evidence>
<keyword evidence="2" id="KW-1185">Reference proteome</keyword>